<accession>A0A0E9U2B6</accession>
<name>A0A0E9U2B6_ANGAN</name>
<sequence length="15" mass="1873">MSFVYKWQAMKSRPN</sequence>
<organism evidence="1">
    <name type="scientific">Anguilla anguilla</name>
    <name type="common">European freshwater eel</name>
    <name type="synonym">Muraena anguilla</name>
    <dbReference type="NCBI Taxonomy" id="7936"/>
    <lineage>
        <taxon>Eukaryota</taxon>
        <taxon>Metazoa</taxon>
        <taxon>Chordata</taxon>
        <taxon>Craniata</taxon>
        <taxon>Vertebrata</taxon>
        <taxon>Euteleostomi</taxon>
        <taxon>Actinopterygii</taxon>
        <taxon>Neopterygii</taxon>
        <taxon>Teleostei</taxon>
        <taxon>Anguilliformes</taxon>
        <taxon>Anguillidae</taxon>
        <taxon>Anguilla</taxon>
    </lineage>
</organism>
<evidence type="ECO:0000313" key="1">
    <source>
        <dbReference type="EMBL" id="JAH59946.1"/>
    </source>
</evidence>
<dbReference type="EMBL" id="GBXM01048631">
    <property type="protein sequence ID" value="JAH59946.1"/>
    <property type="molecule type" value="Transcribed_RNA"/>
</dbReference>
<protein>
    <submittedName>
        <fullName evidence="1">Uncharacterized protein</fullName>
    </submittedName>
</protein>
<reference evidence="1" key="1">
    <citation type="submission" date="2014-11" db="EMBL/GenBank/DDBJ databases">
        <authorList>
            <person name="Amaro Gonzalez C."/>
        </authorList>
    </citation>
    <scope>NUCLEOTIDE SEQUENCE</scope>
</reference>
<reference evidence="1" key="2">
    <citation type="journal article" date="2015" name="Fish Shellfish Immunol.">
        <title>Early steps in the European eel (Anguilla anguilla)-Vibrio vulnificus interaction in the gills: Role of the RtxA13 toxin.</title>
        <authorList>
            <person name="Callol A."/>
            <person name="Pajuelo D."/>
            <person name="Ebbesson L."/>
            <person name="Teles M."/>
            <person name="MacKenzie S."/>
            <person name="Amaro C."/>
        </authorList>
    </citation>
    <scope>NUCLEOTIDE SEQUENCE</scope>
</reference>
<proteinExistence type="predicted"/>